<name>C7Q3Z5_CATAD</name>
<feature type="transmembrane region" description="Helical" evidence="1">
    <location>
        <begin position="27"/>
        <end position="47"/>
    </location>
</feature>
<evidence type="ECO:0000313" key="2">
    <source>
        <dbReference type="EMBL" id="ACU77753.1"/>
    </source>
</evidence>
<dbReference type="Proteomes" id="UP000000851">
    <property type="component" value="Chromosome"/>
</dbReference>
<dbReference type="RefSeq" id="WP_015797477.1">
    <property type="nucleotide sequence ID" value="NC_013131.1"/>
</dbReference>
<feature type="transmembrane region" description="Helical" evidence="1">
    <location>
        <begin position="59"/>
        <end position="78"/>
    </location>
</feature>
<dbReference type="InterPro" id="IPR049978">
    <property type="entry name" value="SCO6880-like"/>
</dbReference>
<proteinExistence type="predicted"/>
<dbReference type="EMBL" id="CP001700">
    <property type="protein sequence ID" value="ACU77753.1"/>
    <property type="molecule type" value="Genomic_DNA"/>
</dbReference>
<dbReference type="InParanoid" id="C7Q3Z5"/>
<evidence type="ECO:0000313" key="3">
    <source>
        <dbReference type="Proteomes" id="UP000000851"/>
    </source>
</evidence>
<accession>C7Q3Z5</accession>
<protein>
    <submittedName>
        <fullName evidence="2">Putative integral membrane protein</fullName>
    </submittedName>
</protein>
<dbReference type="HOGENOM" id="CLU_038805_0_0_11"/>
<keyword evidence="1" id="KW-0472">Membrane</keyword>
<dbReference type="KEGG" id="cai:Caci_8940"/>
<evidence type="ECO:0000256" key="1">
    <source>
        <dbReference type="SAM" id="Phobius"/>
    </source>
</evidence>
<dbReference type="OrthoDB" id="4505949at2"/>
<dbReference type="STRING" id="479433.Caci_8940"/>
<organism evidence="2 3">
    <name type="scientific">Catenulispora acidiphila (strain DSM 44928 / JCM 14897 / NBRC 102108 / NRRL B-24433 / ID139908)</name>
    <dbReference type="NCBI Taxonomy" id="479433"/>
    <lineage>
        <taxon>Bacteria</taxon>
        <taxon>Bacillati</taxon>
        <taxon>Actinomycetota</taxon>
        <taxon>Actinomycetes</taxon>
        <taxon>Catenulisporales</taxon>
        <taxon>Catenulisporaceae</taxon>
        <taxon>Catenulispora</taxon>
    </lineage>
</organism>
<sequence precursor="true">MSTSSSFPSETRSSRTYFGWQSEKVNFLFGMTAQRAVMCGAAVLVAVSPLAASDISAGIVAWPIAILLALLAFVRIAGRTTDEWFVAAVSFQLLKFRNQHKFAAAAFSPASKTDPAGPRPMDLPGILAPLRILEADTGNSTMAVVHHRYDRTYTAVARIKFPGIGLVDSARRDQRVAGWGTLLSGLCTEGNPIIRVQALQRIVPESGASLRRWHHDRLAADAPETAVQITSTLLATSTLSTSQREAYLAFVMDERRAGQAIKGAGGGAAGAAAVLVRHLRALTSSISGADLQVDGWLGPRDLAEVIRTAYDPHSARTLADRRASANSTIADRGETGLAPGVDPGVAGPAAAEAKRGSYLHDGADSVTYVVHDWPRNQVFSTALAPLLGEGTHRRAFSIHIEPLGPRVAERQVMRERTARHVAIRMRQRTGQIVPEHEQAALRRAEEQDAERAAGHGLVRFTGFVTVTVTEADQLEDACAALEADAAAARIELRRLWMAQDVGFSMSSLPLGFGLPKMRW</sequence>
<keyword evidence="1" id="KW-0812">Transmembrane</keyword>
<keyword evidence="1" id="KW-1133">Transmembrane helix</keyword>
<keyword evidence="3" id="KW-1185">Reference proteome</keyword>
<dbReference type="eggNOG" id="ENOG502Z8K6">
    <property type="taxonomic scope" value="Bacteria"/>
</dbReference>
<gene>
    <name evidence="2" type="ordered locus">Caci_8940</name>
</gene>
<reference evidence="2 3" key="1">
    <citation type="journal article" date="2009" name="Stand. Genomic Sci.">
        <title>Complete genome sequence of Catenulispora acidiphila type strain (ID 139908).</title>
        <authorList>
            <person name="Copeland A."/>
            <person name="Lapidus A."/>
            <person name="Glavina Del Rio T."/>
            <person name="Nolan M."/>
            <person name="Lucas S."/>
            <person name="Chen F."/>
            <person name="Tice H."/>
            <person name="Cheng J.F."/>
            <person name="Bruce D."/>
            <person name="Goodwin L."/>
            <person name="Pitluck S."/>
            <person name="Mikhailova N."/>
            <person name="Pati A."/>
            <person name="Ivanova N."/>
            <person name="Mavromatis K."/>
            <person name="Chen A."/>
            <person name="Palaniappan K."/>
            <person name="Chain P."/>
            <person name="Land M."/>
            <person name="Hauser L."/>
            <person name="Chang Y.J."/>
            <person name="Jeffries C.D."/>
            <person name="Chertkov O."/>
            <person name="Brettin T."/>
            <person name="Detter J.C."/>
            <person name="Han C."/>
            <person name="Ali Z."/>
            <person name="Tindall B.J."/>
            <person name="Goker M."/>
            <person name="Bristow J."/>
            <person name="Eisen J.A."/>
            <person name="Markowitz V."/>
            <person name="Hugenholtz P."/>
            <person name="Kyrpides N.C."/>
            <person name="Klenk H.P."/>
        </authorList>
    </citation>
    <scope>NUCLEOTIDE SEQUENCE [LARGE SCALE GENOMIC DNA]</scope>
    <source>
        <strain evidence="3">DSM 44928 / JCM 14897 / NBRC 102108 / NRRL B-24433 / ID139908</strain>
    </source>
</reference>
<dbReference type="AlphaFoldDB" id="C7Q3Z5"/>
<dbReference type="NCBIfam" id="NF042935">
    <property type="entry name" value="SCO6880_fam"/>
    <property type="match status" value="1"/>
</dbReference>